<evidence type="ECO:0000256" key="5">
    <source>
        <dbReference type="ARBA" id="ARBA00022691"/>
    </source>
</evidence>
<comment type="similarity">
    <text evidence="11 12">Belongs to the class I-like SAM-binding methyltransferase superfamily. rRNA adenine N(6)-methyltransferase family.</text>
</comment>
<dbReference type="PIRSF" id="PIRSF027833">
    <property type="entry name" value="MtTFB2"/>
    <property type="match status" value="1"/>
</dbReference>
<name>A0A8T2JGS6_9PIPI</name>
<keyword evidence="8" id="KW-0805">Transcription regulation</keyword>
<dbReference type="SUPFAM" id="SSF53335">
    <property type="entry name" value="S-adenosyl-L-methionine-dependent methyltransferases"/>
    <property type="match status" value="1"/>
</dbReference>
<dbReference type="GO" id="GO:0005759">
    <property type="term" value="C:mitochondrial matrix"/>
    <property type="evidence" value="ECO:0007669"/>
    <property type="project" value="TreeGrafter"/>
</dbReference>
<dbReference type="InterPro" id="IPR001737">
    <property type="entry name" value="KsgA/Erm"/>
</dbReference>
<evidence type="ECO:0000256" key="12">
    <source>
        <dbReference type="RuleBase" id="RU362106"/>
    </source>
</evidence>
<feature type="binding site" evidence="11">
    <location>
        <position position="137"/>
    </location>
    <ligand>
        <name>S-adenosyl-L-methionine</name>
        <dbReference type="ChEBI" id="CHEBI:59789"/>
    </ligand>
</feature>
<comment type="caution">
    <text evidence="11">Lacks conserved residue(s) required for the propagation of feature annotation.</text>
</comment>
<dbReference type="GO" id="GO:0034246">
    <property type="term" value="F:mitochondrial transcription factor activity"/>
    <property type="evidence" value="ECO:0007669"/>
    <property type="project" value="TreeGrafter"/>
</dbReference>
<dbReference type="PANTHER" id="PTHR11727:SF13">
    <property type="entry name" value="DIMETHYLADENOSINE TRANSFERASE 2, MITOCHONDRIAL"/>
    <property type="match status" value="1"/>
</dbReference>
<dbReference type="PROSITE" id="PS51689">
    <property type="entry name" value="SAM_RNA_A_N6_MT"/>
    <property type="match status" value="1"/>
</dbReference>
<dbReference type="PANTHER" id="PTHR11727">
    <property type="entry name" value="DIMETHYLADENOSINE TRANSFERASE"/>
    <property type="match status" value="1"/>
</dbReference>
<comment type="caution">
    <text evidence="14">The sequence shown here is derived from an EMBL/GenBank/DDBJ whole genome shotgun (WGS) entry which is preliminary data.</text>
</comment>
<keyword evidence="2 12" id="KW-0698">rRNA processing</keyword>
<evidence type="ECO:0000256" key="7">
    <source>
        <dbReference type="ARBA" id="ARBA00022946"/>
    </source>
</evidence>
<evidence type="ECO:0000256" key="1">
    <source>
        <dbReference type="ARBA" id="ARBA00004173"/>
    </source>
</evidence>
<dbReference type="GO" id="GO:0000179">
    <property type="term" value="F:rRNA (adenine-N6,N6-)-dimethyltransferase activity"/>
    <property type="evidence" value="ECO:0007669"/>
    <property type="project" value="UniProtKB-UniRule"/>
</dbReference>
<evidence type="ECO:0000256" key="6">
    <source>
        <dbReference type="ARBA" id="ARBA00022884"/>
    </source>
</evidence>
<evidence type="ECO:0000256" key="11">
    <source>
        <dbReference type="PROSITE-ProRule" id="PRU01026"/>
    </source>
</evidence>
<evidence type="ECO:0000256" key="10">
    <source>
        <dbReference type="ARBA" id="ARBA00023163"/>
    </source>
</evidence>
<dbReference type="EMBL" id="JAACNH010000004">
    <property type="protein sequence ID" value="KAG8444379.1"/>
    <property type="molecule type" value="Genomic_DNA"/>
</dbReference>
<keyword evidence="5 11" id="KW-0949">S-adenosyl-L-methionine</keyword>
<dbReference type="Gene3D" id="3.40.50.150">
    <property type="entry name" value="Vaccinia Virus protein VP39"/>
    <property type="match status" value="1"/>
</dbReference>
<dbReference type="EC" id="2.1.1.-" evidence="12"/>
<keyword evidence="4 11" id="KW-0808">Transferase</keyword>
<evidence type="ECO:0000313" key="15">
    <source>
        <dbReference type="Proteomes" id="UP000812440"/>
    </source>
</evidence>
<dbReference type="GO" id="GO:0003723">
    <property type="term" value="F:RNA binding"/>
    <property type="evidence" value="ECO:0007669"/>
    <property type="project" value="UniProtKB-UniRule"/>
</dbReference>
<dbReference type="InterPro" id="IPR020598">
    <property type="entry name" value="rRNA_Ade_methylase_Trfase_N"/>
</dbReference>
<feature type="binding site" evidence="11">
    <location>
        <position position="163"/>
    </location>
    <ligand>
        <name>S-adenosyl-L-methionine</name>
        <dbReference type="ChEBI" id="CHEBI:59789"/>
    </ligand>
</feature>
<gene>
    <name evidence="14" type="ORF">GDO86_009533</name>
</gene>
<evidence type="ECO:0000313" key="14">
    <source>
        <dbReference type="EMBL" id="KAG8444379.1"/>
    </source>
</evidence>
<evidence type="ECO:0000256" key="8">
    <source>
        <dbReference type="ARBA" id="ARBA00023015"/>
    </source>
</evidence>
<evidence type="ECO:0000256" key="9">
    <source>
        <dbReference type="ARBA" id="ARBA00023128"/>
    </source>
</evidence>
<keyword evidence="6 11" id="KW-0694">RNA-binding</keyword>
<keyword evidence="7" id="KW-0809">Transit peptide</keyword>
<evidence type="ECO:0000256" key="3">
    <source>
        <dbReference type="ARBA" id="ARBA00022603"/>
    </source>
</evidence>
<sequence>MTSIGGTRLGQCILRIGTLTLGSRHCCYKQSPDIPALMVAPNVHLIPYRQLSVVAGRKKIKPSPIDLQDFSHAIKIAKSSRHLRRFITDTDLTKTVLKCLQPWDQRAAGPIILECNPGPGIFTKTLLDAGARVVALESNTDFIPSLQVLQNNLDGKLKVVHCDFFKLDPLGEGSMQPPAMYSSTLFDLLGISEAQWTADVPFQVFGIFSQRNESKILWKHIYNIYERRSIYRYGRIELNVFISEKQYMKLTSQPGDMRNYQALSALYQAAYDIHLLHMEPWSSFLTPSRFKGPAIPKSVVVPNDHLCLVRMTPKRNLFTDCLTAANGNSFIAMVKQCLGKRRAKLIDRLNSWDPENANQLLEELGFSEDIETGHLYPEQYKCLFEALQCSEEFNNGFIFEETLEDVEQNTVYAM</sequence>
<protein>
    <recommendedName>
        <fullName evidence="12">rRNA adenine N(6)-methyltransferase</fullName>
        <ecNumber evidence="12">2.1.1.-</ecNumber>
    </recommendedName>
</protein>
<evidence type="ECO:0000259" key="13">
    <source>
        <dbReference type="SMART" id="SM00650"/>
    </source>
</evidence>
<keyword evidence="15" id="KW-1185">Reference proteome</keyword>
<dbReference type="GO" id="GO:0006391">
    <property type="term" value="P:transcription initiation at mitochondrial promoter"/>
    <property type="evidence" value="ECO:0007669"/>
    <property type="project" value="TreeGrafter"/>
</dbReference>
<evidence type="ECO:0000256" key="4">
    <source>
        <dbReference type="ARBA" id="ARBA00022679"/>
    </source>
</evidence>
<accession>A0A8T2JGS6</accession>
<keyword evidence="10" id="KW-0804">Transcription</keyword>
<keyword evidence="3 11" id="KW-0489">Methyltransferase</keyword>
<evidence type="ECO:0000256" key="2">
    <source>
        <dbReference type="ARBA" id="ARBA00022552"/>
    </source>
</evidence>
<reference evidence="14" key="1">
    <citation type="thesis" date="2020" institute="ProQuest LLC" country="789 East Eisenhower Parkway, Ann Arbor, MI, USA">
        <title>Comparative Genomics and Chromosome Evolution.</title>
        <authorList>
            <person name="Mudd A.B."/>
        </authorList>
    </citation>
    <scope>NUCLEOTIDE SEQUENCE</scope>
    <source>
        <strain evidence="14">Female2</strain>
        <tissue evidence="14">Blood</tissue>
    </source>
</reference>
<dbReference type="OrthoDB" id="9895503at2759"/>
<feature type="binding site" evidence="11">
    <location>
        <position position="87"/>
    </location>
    <ligand>
        <name>S-adenosyl-L-methionine</name>
        <dbReference type="ChEBI" id="CHEBI:59789"/>
    </ligand>
</feature>
<comment type="subcellular location">
    <subcellularLocation>
        <location evidence="1">Mitochondrion</location>
    </subcellularLocation>
</comment>
<dbReference type="AlphaFoldDB" id="A0A8T2JGS6"/>
<dbReference type="InterPro" id="IPR029063">
    <property type="entry name" value="SAM-dependent_MTases_sf"/>
</dbReference>
<keyword evidence="9" id="KW-0496">Mitochondrion</keyword>
<feature type="domain" description="Ribosomal RNA adenine methylase transferase N-terminal" evidence="13">
    <location>
        <begin position="82"/>
        <end position="289"/>
    </location>
</feature>
<proteinExistence type="inferred from homology"/>
<dbReference type="Proteomes" id="UP000812440">
    <property type="component" value="Chromosome 5"/>
</dbReference>
<organism evidence="14 15">
    <name type="scientific">Hymenochirus boettgeri</name>
    <name type="common">Congo dwarf clawed frog</name>
    <dbReference type="NCBI Taxonomy" id="247094"/>
    <lineage>
        <taxon>Eukaryota</taxon>
        <taxon>Metazoa</taxon>
        <taxon>Chordata</taxon>
        <taxon>Craniata</taxon>
        <taxon>Vertebrata</taxon>
        <taxon>Euteleostomi</taxon>
        <taxon>Amphibia</taxon>
        <taxon>Batrachia</taxon>
        <taxon>Anura</taxon>
        <taxon>Pipoidea</taxon>
        <taxon>Pipidae</taxon>
        <taxon>Pipinae</taxon>
        <taxon>Hymenochirus</taxon>
    </lineage>
</organism>
<dbReference type="SMART" id="SM00650">
    <property type="entry name" value="rADc"/>
    <property type="match status" value="1"/>
</dbReference>
<dbReference type="Pfam" id="PF00398">
    <property type="entry name" value="RrnaAD"/>
    <property type="match status" value="1"/>
</dbReference>
<dbReference type="CDD" id="cd02440">
    <property type="entry name" value="AdoMet_MTases"/>
    <property type="match status" value="1"/>
</dbReference>